<accession>M1LTS1</accession>
<dbReference type="KEGG" id="csr:Cspa_c26700"/>
<feature type="coiled-coil region" evidence="1">
    <location>
        <begin position="31"/>
        <end position="62"/>
    </location>
</feature>
<evidence type="ECO:0000313" key="3">
    <source>
        <dbReference type="Proteomes" id="UP000011728"/>
    </source>
</evidence>
<dbReference type="EMBL" id="CP004121">
    <property type="protein sequence ID" value="AGF56435.1"/>
    <property type="molecule type" value="Genomic_DNA"/>
</dbReference>
<keyword evidence="1" id="KW-0175">Coiled coil</keyword>
<name>M1LTS1_9CLOT</name>
<organism evidence="2 3">
    <name type="scientific">Clostridium saccharoperbutylacetonicum N1-4(HMT)</name>
    <dbReference type="NCBI Taxonomy" id="931276"/>
    <lineage>
        <taxon>Bacteria</taxon>
        <taxon>Bacillati</taxon>
        <taxon>Bacillota</taxon>
        <taxon>Clostridia</taxon>
        <taxon>Eubacteriales</taxon>
        <taxon>Clostridiaceae</taxon>
        <taxon>Clostridium</taxon>
    </lineage>
</organism>
<gene>
    <name evidence="2" type="ORF">Cspa_c26700</name>
</gene>
<dbReference type="CDD" id="cd11539">
    <property type="entry name" value="NTP-PPase_u2"/>
    <property type="match status" value="1"/>
</dbReference>
<dbReference type="HOGENOM" id="CLU_1683534_0_0_9"/>
<evidence type="ECO:0000313" key="2">
    <source>
        <dbReference type="EMBL" id="AGF56435.1"/>
    </source>
</evidence>
<proteinExistence type="predicted"/>
<dbReference type="Proteomes" id="UP000011728">
    <property type="component" value="Chromosome"/>
</dbReference>
<reference evidence="2 3" key="1">
    <citation type="submission" date="2013-02" db="EMBL/GenBank/DDBJ databases">
        <title>Genome sequence of Clostridium saccharoperbutylacetonicum N1-4(HMT).</title>
        <authorList>
            <person name="Poehlein A."/>
            <person name="Daniel R."/>
        </authorList>
    </citation>
    <scope>NUCLEOTIDE SEQUENCE [LARGE SCALE GENOMIC DNA]</scope>
    <source>
        <strain evidence="3">N1-4(HMT)</strain>
    </source>
</reference>
<dbReference type="PATRIC" id="fig|931276.5.peg.2679"/>
<dbReference type="AlphaFoldDB" id="M1LTS1"/>
<keyword evidence="3" id="KW-1185">Reference proteome</keyword>
<sequence>MLEKIEKDEAIVICKKAIDNWGTALQKIVAMEELAELISALSSALKNQHNNIEEEAADVEIMCIQLRLMYGNQKVNEAHEEINEFSNFGLIESTIKRCSLLQQSISKSLRDIQNNSIYKNIALVENSCRAMRKKFNGDEIEEIKQVKLKKLKGVVW</sequence>
<protein>
    <submittedName>
        <fullName evidence="2">Uncharacterized protein</fullName>
    </submittedName>
</protein>
<dbReference type="SUPFAM" id="SSF101386">
    <property type="entry name" value="all-alpha NTP pyrophosphatases"/>
    <property type="match status" value="1"/>
</dbReference>
<evidence type="ECO:0000256" key="1">
    <source>
        <dbReference type="SAM" id="Coils"/>
    </source>
</evidence>
<dbReference type="RefSeq" id="WP_015392754.1">
    <property type="nucleotide sequence ID" value="NC_020291.1"/>
</dbReference>